<feature type="compositionally biased region" description="Basic and acidic residues" evidence="4">
    <location>
        <begin position="145"/>
        <end position="172"/>
    </location>
</feature>
<feature type="region of interest" description="Disordered" evidence="4">
    <location>
        <begin position="1494"/>
        <end position="1517"/>
    </location>
</feature>
<feature type="compositionally biased region" description="Polar residues" evidence="4">
    <location>
        <begin position="192"/>
        <end position="222"/>
    </location>
</feature>
<name>A0ABR4CQU9_9HELO</name>
<organism evidence="5 6">
    <name type="scientific">Oculimacula yallundae</name>
    <dbReference type="NCBI Taxonomy" id="86028"/>
    <lineage>
        <taxon>Eukaryota</taxon>
        <taxon>Fungi</taxon>
        <taxon>Dikarya</taxon>
        <taxon>Ascomycota</taxon>
        <taxon>Pezizomycotina</taxon>
        <taxon>Leotiomycetes</taxon>
        <taxon>Helotiales</taxon>
        <taxon>Ploettnerulaceae</taxon>
        <taxon>Oculimacula</taxon>
    </lineage>
</organism>
<dbReference type="InterPro" id="IPR036770">
    <property type="entry name" value="Ankyrin_rpt-contain_sf"/>
</dbReference>
<evidence type="ECO:0000256" key="2">
    <source>
        <dbReference type="ARBA" id="ARBA00023043"/>
    </source>
</evidence>
<dbReference type="PROSITE" id="PS50297">
    <property type="entry name" value="ANK_REP_REGION"/>
    <property type="match status" value="1"/>
</dbReference>
<feature type="repeat" description="ANK" evidence="3">
    <location>
        <begin position="757"/>
        <end position="791"/>
    </location>
</feature>
<dbReference type="Pfam" id="PF12796">
    <property type="entry name" value="Ank_2"/>
    <property type="match status" value="1"/>
</dbReference>
<keyword evidence="6" id="KW-1185">Reference proteome</keyword>
<evidence type="ECO:0000256" key="3">
    <source>
        <dbReference type="PROSITE-ProRule" id="PRU00023"/>
    </source>
</evidence>
<dbReference type="PANTHER" id="PTHR24189">
    <property type="entry name" value="MYOTROPHIN"/>
    <property type="match status" value="1"/>
</dbReference>
<dbReference type="PROSITE" id="PS50088">
    <property type="entry name" value="ANK_REPEAT"/>
    <property type="match status" value="2"/>
</dbReference>
<gene>
    <name evidence="5" type="ORF">VTL71DRAFT_11563</name>
</gene>
<keyword evidence="2 3" id="KW-0040">ANK repeat</keyword>
<dbReference type="InterPro" id="IPR002110">
    <property type="entry name" value="Ankyrin_rpt"/>
</dbReference>
<proteinExistence type="predicted"/>
<evidence type="ECO:0000256" key="1">
    <source>
        <dbReference type="ARBA" id="ARBA00022737"/>
    </source>
</evidence>
<evidence type="ECO:0008006" key="7">
    <source>
        <dbReference type="Google" id="ProtNLM"/>
    </source>
</evidence>
<protein>
    <recommendedName>
        <fullName evidence="7">Ankyrin</fullName>
    </recommendedName>
</protein>
<dbReference type="Proteomes" id="UP001595075">
    <property type="component" value="Unassembled WGS sequence"/>
</dbReference>
<evidence type="ECO:0000313" key="5">
    <source>
        <dbReference type="EMBL" id="KAL2072220.1"/>
    </source>
</evidence>
<feature type="compositionally biased region" description="Basic and acidic residues" evidence="4">
    <location>
        <begin position="243"/>
        <end position="253"/>
    </location>
</feature>
<dbReference type="Gene3D" id="1.25.40.20">
    <property type="entry name" value="Ankyrin repeat-containing domain"/>
    <property type="match status" value="3"/>
</dbReference>
<feature type="repeat" description="ANK" evidence="3">
    <location>
        <begin position="1123"/>
        <end position="1155"/>
    </location>
</feature>
<feature type="compositionally biased region" description="Polar residues" evidence="4">
    <location>
        <begin position="133"/>
        <end position="144"/>
    </location>
</feature>
<dbReference type="SUPFAM" id="SSF48403">
    <property type="entry name" value="Ankyrin repeat"/>
    <property type="match status" value="2"/>
</dbReference>
<feature type="region of interest" description="Disordered" evidence="4">
    <location>
        <begin position="1"/>
        <end position="283"/>
    </location>
</feature>
<dbReference type="SMART" id="SM00248">
    <property type="entry name" value="ANK"/>
    <property type="match status" value="11"/>
</dbReference>
<keyword evidence="1" id="KW-0677">Repeat</keyword>
<sequence length="1533" mass="170858">MAERTFTDMPASVGNRTIRDLPSQRSYVNHQEKTRDYDIEVEEPAYDPQGRDMYHTRAGSSWNSRDVRNTSWGRTDHSTRSIEYQDAPSPLRPQPLSPRCSNQSNVSNNNADPQYADTSRRFSAATREVENAAPTNSIHQSNSQRRFESHEPEDSIPQHHPEAFVRPNEFRQPRSLNRQSHSRNENFHNDSVADTSPWSRLNGQRQSLPAPQQSDRGSWSQRRSQRPFPSEPQDLDATPSPMDESRTSTRFDAEDYLSDPQINRGLDPSGPPSLDTYAPRQSFRTAEDEARALELLRRDKDVKIEKRSWSRRLIMPKSKRTTFSQREIFRVLKSIIDGHEVERPGVVEVLLGMFVKAGGDINFVPQQSSTLGVISKRRPDEPSGLLEKATTCSDVDVVQLLSRLSNKTAKNNAFEIARHNRNTTSGRDVTKEERIIHILITDGVDVDSTIGFAVAAVDEKLLQMLLDGSTPVPAVSDALPAASATPDTLARRRMTSMLLRKGADVNIGNGQAILEATKLFDMVLLDMLLERRPHETSLNQAFAVALSYPDSNRRFEACQRLIDRGATGAEVNKALVIAMTVEIQNIDFLRLILRGASVDFEDGHAICQAVTGNHQDHLQLLLAKRPNEHSFDSALQAALRLRNPRDQMKFCRILVAAGPPQNSCSKALVFAVTGQKDEICRILLEAGASADHDRGASITAAARSEFYGILELLIGGEFQKPHHTSLIGAFEASLLSASSKRMKTIRLILEAGLEGQPLDTALVNATKQGQEGMALCELLLKHGASVNTRDGEALESCCRARNLVLLEKLLNSKHRPAQDVLSKVFQTSLALNPEDRPRAMELILKAGKTIDNQVAAALDSFVQERRPHMPSIETLLFFHASVHHEGHRPLITAAKNLNIGLLTLLLEHSRDGSASSKVFAALMADESFWKRDKAFDIFILLIEHGARGITVDDALIRALKDSRLTARHFEMALLQHANIDHKEGEALQIATGNGEAALVRRMLAMKPGSLSVSMAFPYALVSGLSEATCLAVIQAFMDLAAQDLYPDMHPELPDPPVFLCIKHYPHSKTVLEATLDAGFDVDQAISSEDGRMTALYWVLSEEKKIGDHMVECLIDRRANLNNHPEPLLHMAIEHGRTSVVQALIAAGADVNEVDESGLSPLSLAAQKQDIIIMQALLAAKPLSNDGSLHEAARTVNAEAIELLLGKGHDPNFPCPRFEGRPPLFELCLKAPEYLLKSQLTTEQKSTAVRKAIECLVNGKALTKDRLPRAGNRSLLMHAIDSSSPSMMVRALLQCGQFKYINDRFNLFMDGEYTYSLTKYVEKGKSRGDNSQAQSLIILLKDFGAKDRYWKIDGPQPPDMIDPPEDIAIAEQQRSDAEKRKREEEEERRREVEKRHRELVAEQAKMDRENREFLLRQARDAKLHQATIAKENDRIKVQEARNSLALKQATSMSQLRNGEEEARHRRTMKAIGEKKMLAQSQEALYFAYNKGIEDAAGPSGRRPLGPSSSRQSNFDLGRARLRIEGVPGTIEEID</sequence>
<comment type="caution">
    <text evidence="5">The sequence shown here is derived from an EMBL/GenBank/DDBJ whole genome shotgun (WGS) entry which is preliminary data.</text>
</comment>
<feature type="compositionally biased region" description="Polar residues" evidence="4">
    <location>
        <begin position="58"/>
        <end position="73"/>
    </location>
</feature>
<dbReference type="PANTHER" id="PTHR24189:SF50">
    <property type="entry name" value="ANKYRIN REPEAT AND SOCS BOX PROTEIN 2"/>
    <property type="match status" value="1"/>
</dbReference>
<feature type="region of interest" description="Disordered" evidence="4">
    <location>
        <begin position="1372"/>
        <end position="1395"/>
    </location>
</feature>
<dbReference type="InterPro" id="IPR050745">
    <property type="entry name" value="Multifunctional_regulatory"/>
</dbReference>
<evidence type="ECO:0000256" key="4">
    <source>
        <dbReference type="SAM" id="MobiDB-lite"/>
    </source>
</evidence>
<evidence type="ECO:0000313" key="6">
    <source>
        <dbReference type="Proteomes" id="UP001595075"/>
    </source>
</evidence>
<reference evidence="5 6" key="1">
    <citation type="journal article" date="2024" name="Commun. Biol.">
        <title>Comparative genomic analysis of thermophilic fungi reveals convergent evolutionary adaptations and gene losses.</title>
        <authorList>
            <person name="Steindorff A.S."/>
            <person name="Aguilar-Pontes M.V."/>
            <person name="Robinson A.J."/>
            <person name="Andreopoulos B."/>
            <person name="LaButti K."/>
            <person name="Kuo A."/>
            <person name="Mondo S."/>
            <person name="Riley R."/>
            <person name="Otillar R."/>
            <person name="Haridas S."/>
            <person name="Lipzen A."/>
            <person name="Grimwood J."/>
            <person name="Schmutz J."/>
            <person name="Clum A."/>
            <person name="Reid I.D."/>
            <person name="Moisan M.C."/>
            <person name="Butler G."/>
            <person name="Nguyen T.T.M."/>
            <person name="Dewar K."/>
            <person name="Conant G."/>
            <person name="Drula E."/>
            <person name="Henrissat B."/>
            <person name="Hansel C."/>
            <person name="Singer S."/>
            <person name="Hutchinson M.I."/>
            <person name="de Vries R.P."/>
            <person name="Natvig D.O."/>
            <person name="Powell A.J."/>
            <person name="Tsang A."/>
            <person name="Grigoriev I.V."/>
        </authorList>
    </citation>
    <scope>NUCLEOTIDE SEQUENCE [LARGE SCALE GENOMIC DNA]</scope>
    <source>
        <strain evidence="5 6">CBS 494.80</strain>
    </source>
</reference>
<dbReference type="EMBL" id="JAZHXI010000004">
    <property type="protein sequence ID" value="KAL2072220.1"/>
    <property type="molecule type" value="Genomic_DNA"/>
</dbReference>
<feature type="compositionally biased region" description="Low complexity" evidence="4">
    <location>
        <begin position="1496"/>
        <end position="1511"/>
    </location>
</feature>
<feature type="compositionally biased region" description="Polar residues" evidence="4">
    <location>
        <begin position="100"/>
        <end position="112"/>
    </location>
</feature>
<accession>A0ABR4CQU9</accession>